<feature type="domain" description="ABC transporter" evidence="9">
    <location>
        <begin position="3"/>
        <end position="242"/>
    </location>
</feature>
<dbReference type="Pfam" id="PF00005">
    <property type="entry name" value="ABC_tran"/>
    <property type="match status" value="1"/>
</dbReference>
<dbReference type="PANTHER" id="PTHR43166">
    <property type="entry name" value="AMINO ACID IMPORT ATP-BINDING PROTEIN"/>
    <property type="match status" value="1"/>
</dbReference>
<dbReference type="Pfam" id="PF09383">
    <property type="entry name" value="NIL"/>
    <property type="match status" value="1"/>
</dbReference>
<name>A0A0K2SQY2_LIMPI</name>
<dbReference type="PATRIC" id="fig|1555112.3.peg.3439"/>
<dbReference type="SUPFAM" id="SSF55021">
    <property type="entry name" value="ACT-like"/>
    <property type="match status" value="1"/>
</dbReference>
<dbReference type="GO" id="GO:0005886">
    <property type="term" value="C:plasma membrane"/>
    <property type="evidence" value="ECO:0007669"/>
    <property type="project" value="UniProtKB-ARBA"/>
</dbReference>
<dbReference type="RefSeq" id="WP_068140688.1">
    <property type="nucleotide sequence ID" value="NZ_AP014924.1"/>
</dbReference>
<evidence type="ECO:0000256" key="7">
    <source>
        <dbReference type="ARBA" id="ARBA00022970"/>
    </source>
</evidence>
<keyword evidence="7" id="KW-0029">Amino-acid transport</keyword>
<evidence type="ECO:0000256" key="4">
    <source>
        <dbReference type="ARBA" id="ARBA00022741"/>
    </source>
</evidence>
<keyword evidence="6" id="KW-1278">Translocase</keyword>
<evidence type="ECO:0000259" key="9">
    <source>
        <dbReference type="PROSITE" id="PS50893"/>
    </source>
</evidence>
<dbReference type="FunFam" id="3.40.50.300:FF:000056">
    <property type="entry name" value="Cell division ATP-binding protein FtsE"/>
    <property type="match status" value="1"/>
</dbReference>
<dbReference type="GO" id="GO:0005524">
    <property type="term" value="F:ATP binding"/>
    <property type="evidence" value="ECO:0007669"/>
    <property type="project" value="UniProtKB-KW"/>
</dbReference>
<dbReference type="InterPro" id="IPR003439">
    <property type="entry name" value="ABC_transporter-like_ATP-bd"/>
</dbReference>
<dbReference type="PROSITE" id="PS00211">
    <property type="entry name" value="ABC_TRANSPORTER_1"/>
    <property type="match status" value="1"/>
</dbReference>
<dbReference type="GO" id="GO:0006865">
    <property type="term" value="P:amino acid transport"/>
    <property type="evidence" value="ECO:0007669"/>
    <property type="project" value="UniProtKB-KW"/>
</dbReference>
<dbReference type="SMART" id="SM00382">
    <property type="entry name" value="AAA"/>
    <property type="match status" value="1"/>
</dbReference>
<organism evidence="10 11">
    <name type="scientific">Limnochorda pilosa</name>
    <dbReference type="NCBI Taxonomy" id="1555112"/>
    <lineage>
        <taxon>Bacteria</taxon>
        <taxon>Bacillati</taxon>
        <taxon>Bacillota</taxon>
        <taxon>Limnochordia</taxon>
        <taxon>Limnochordales</taxon>
        <taxon>Limnochordaceae</taxon>
        <taxon>Limnochorda</taxon>
    </lineage>
</organism>
<keyword evidence="8" id="KW-0472">Membrane</keyword>
<evidence type="ECO:0000313" key="11">
    <source>
        <dbReference type="Proteomes" id="UP000065807"/>
    </source>
</evidence>
<reference evidence="11" key="1">
    <citation type="submission" date="2015-07" db="EMBL/GenBank/DDBJ databases">
        <title>Complete genome sequence and phylogenetic analysis of Limnochorda pilosa.</title>
        <authorList>
            <person name="Watanabe M."/>
            <person name="Kojima H."/>
            <person name="Fukui M."/>
        </authorList>
    </citation>
    <scope>NUCLEOTIDE SEQUENCE [LARGE SCALE GENOMIC DNA]</scope>
    <source>
        <strain evidence="11">HC45</strain>
    </source>
</reference>
<dbReference type="SMART" id="SM00930">
    <property type="entry name" value="NIL"/>
    <property type="match status" value="1"/>
</dbReference>
<dbReference type="CDD" id="cd03258">
    <property type="entry name" value="ABC_MetN_methionine_transporter"/>
    <property type="match status" value="1"/>
</dbReference>
<dbReference type="EMBL" id="AP014924">
    <property type="protein sequence ID" value="BAS29214.1"/>
    <property type="molecule type" value="Genomic_DNA"/>
</dbReference>
<dbReference type="GO" id="GO:0016887">
    <property type="term" value="F:ATP hydrolysis activity"/>
    <property type="evidence" value="ECO:0007669"/>
    <property type="project" value="InterPro"/>
</dbReference>
<keyword evidence="2" id="KW-0813">Transport</keyword>
<keyword evidence="4" id="KW-0547">Nucleotide-binding</keyword>
<dbReference type="STRING" id="1555112.LIP_3402"/>
<keyword evidence="11" id="KW-1185">Reference proteome</keyword>
<dbReference type="AlphaFoldDB" id="A0A0K2SQY2"/>
<reference evidence="11" key="2">
    <citation type="journal article" date="2016" name="Int. J. Syst. Evol. Microbiol.">
        <title>Complete genome sequence and cell structure of Limnochorda pilosa, a Gram-negative spore-former within the phylum Firmicutes.</title>
        <authorList>
            <person name="Watanabe M."/>
            <person name="Kojima H."/>
            <person name="Fukui M."/>
        </authorList>
    </citation>
    <scope>NUCLEOTIDE SEQUENCE [LARGE SCALE GENOMIC DNA]</scope>
    <source>
        <strain evidence="11">HC45</strain>
    </source>
</reference>
<dbReference type="InterPro" id="IPR018449">
    <property type="entry name" value="NIL_domain"/>
</dbReference>
<proteinExistence type="inferred from homology"/>
<dbReference type="InterPro" id="IPR050086">
    <property type="entry name" value="MetN_ABC_transporter-like"/>
</dbReference>
<dbReference type="SUPFAM" id="SSF52540">
    <property type="entry name" value="P-loop containing nucleoside triphosphate hydrolases"/>
    <property type="match status" value="1"/>
</dbReference>
<dbReference type="InterPro" id="IPR003593">
    <property type="entry name" value="AAA+_ATPase"/>
</dbReference>
<evidence type="ECO:0000256" key="8">
    <source>
        <dbReference type="ARBA" id="ARBA00023136"/>
    </source>
</evidence>
<accession>A0A0K2SQY2</accession>
<dbReference type="PANTHER" id="PTHR43166:SF30">
    <property type="entry name" value="METHIONINE IMPORT ATP-BINDING PROTEIN METN"/>
    <property type="match status" value="1"/>
</dbReference>
<keyword evidence="5 10" id="KW-0067">ATP-binding</keyword>
<evidence type="ECO:0000256" key="2">
    <source>
        <dbReference type="ARBA" id="ARBA00022448"/>
    </source>
</evidence>
<evidence type="ECO:0000256" key="5">
    <source>
        <dbReference type="ARBA" id="ARBA00022840"/>
    </source>
</evidence>
<evidence type="ECO:0000256" key="1">
    <source>
        <dbReference type="ARBA" id="ARBA00005417"/>
    </source>
</evidence>
<evidence type="ECO:0000256" key="6">
    <source>
        <dbReference type="ARBA" id="ARBA00022967"/>
    </source>
</evidence>
<sequence length="344" mass="37093">MTVRLQGVHKGFVTEAGRIEALRGLDLEVHAGEIYGVIGVSGAGKSTLVRCINRLERPDAGRIEVDGVDLATLEGAELRRVRQRIGMVFQHFNLLRSRTVAGNVALPLEVTGRPRREIQERVAELLEWVGLAGRADSYPSQLSGGQKQRVGIARALANRPDLLLCDEPTSALDPETTASVLDLLRRVRDEMGLTILIITHEMAVVRAICDRVAVVESGRVVEEGPAARMLVEPASAAARRLLGFAEGSVHLPERPAPVPGEQARLLELRFVGEVARQPVITHLVRRFPVTANILGGQIDRLAGAPFGVLLVELTGGESELEGAIAYLREAGVAVGELQKEVGGR</sequence>
<evidence type="ECO:0000313" key="10">
    <source>
        <dbReference type="EMBL" id="BAS29214.1"/>
    </source>
</evidence>
<dbReference type="KEGG" id="lpil:LIP_3402"/>
<evidence type="ECO:0000256" key="3">
    <source>
        <dbReference type="ARBA" id="ARBA00022475"/>
    </source>
</evidence>
<protein>
    <submittedName>
        <fullName evidence="10">Methionine ABC transporter ATP-binding protein</fullName>
    </submittedName>
</protein>
<dbReference type="InterPro" id="IPR027417">
    <property type="entry name" value="P-loop_NTPase"/>
</dbReference>
<gene>
    <name evidence="10" type="ORF">LIP_3402</name>
</gene>
<dbReference type="Proteomes" id="UP000065807">
    <property type="component" value="Chromosome"/>
</dbReference>
<dbReference type="InterPro" id="IPR045865">
    <property type="entry name" value="ACT-like_dom_sf"/>
</dbReference>
<comment type="similarity">
    <text evidence="1">Belongs to the ABC transporter superfamily.</text>
</comment>
<keyword evidence="3" id="KW-1003">Cell membrane</keyword>
<dbReference type="InterPro" id="IPR041701">
    <property type="entry name" value="MetN_ABC"/>
</dbReference>
<dbReference type="PROSITE" id="PS50893">
    <property type="entry name" value="ABC_TRANSPORTER_2"/>
    <property type="match status" value="1"/>
</dbReference>
<dbReference type="Gene3D" id="3.40.50.300">
    <property type="entry name" value="P-loop containing nucleotide triphosphate hydrolases"/>
    <property type="match status" value="1"/>
</dbReference>
<dbReference type="Gene3D" id="3.30.70.260">
    <property type="match status" value="1"/>
</dbReference>
<dbReference type="InterPro" id="IPR017871">
    <property type="entry name" value="ABC_transporter-like_CS"/>
</dbReference>